<proteinExistence type="predicted"/>
<organism evidence="1 2">
    <name type="scientific">Tengunoibacter tsumagoiensis</name>
    <dbReference type="NCBI Taxonomy" id="2014871"/>
    <lineage>
        <taxon>Bacteria</taxon>
        <taxon>Bacillati</taxon>
        <taxon>Chloroflexota</taxon>
        <taxon>Ktedonobacteria</taxon>
        <taxon>Ktedonobacterales</taxon>
        <taxon>Dictyobacteraceae</taxon>
        <taxon>Tengunoibacter</taxon>
    </lineage>
</organism>
<keyword evidence="2" id="KW-1185">Reference proteome</keyword>
<dbReference type="EMBL" id="BIFR01000002">
    <property type="protein sequence ID" value="GCE15905.1"/>
    <property type="molecule type" value="Genomic_DNA"/>
</dbReference>
<dbReference type="AlphaFoldDB" id="A0A402AAC7"/>
<accession>A0A402AAC7</accession>
<evidence type="ECO:0000313" key="1">
    <source>
        <dbReference type="EMBL" id="GCE15905.1"/>
    </source>
</evidence>
<reference evidence="2" key="1">
    <citation type="submission" date="2018-12" db="EMBL/GenBank/DDBJ databases">
        <title>Tengunoibacter tsumagoiensis gen. nov., sp. nov., Dictyobacter kobayashii sp. nov., D. alpinus sp. nov., and D. joshuensis sp. nov. and description of Dictyobacteraceae fam. nov. within the order Ktedonobacterales isolated from Tengu-no-mugimeshi.</title>
        <authorList>
            <person name="Wang C.M."/>
            <person name="Zheng Y."/>
            <person name="Sakai Y."/>
            <person name="Toyoda A."/>
            <person name="Minakuchi Y."/>
            <person name="Abe K."/>
            <person name="Yokota A."/>
            <person name="Yabe S."/>
        </authorList>
    </citation>
    <scope>NUCLEOTIDE SEQUENCE [LARGE SCALE GENOMIC DNA]</scope>
    <source>
        <strain evidence="2">Uno3</strain>
    </source>
</reference>
<comment type="caution">
    <text evidence="1">The sequence shown here is derived from an EMBL/GenBank/DDBJ whole genome shotgun (WGS) entry which is preliminary data.</text>
</comment>
<name>A0A402AAC7_9CHLR</name>
<protein>
    <submittedName>
        <fullName evidence="1">Uncharacterized protein</fullName>
    </submittedName>
</protein>
<evidence type="ECO:0000313" key="2">
    <source>
        <dbReference type="Proteomes" id="UP000287352"/>
    </source>
</evidence>
<gene>
    <name evidence="1" type="ORF">KTT_57640</name>
</gene>
<sequence>MNGKNNFAGIAPSYRSFREQIIRTGPTQSRNVLYRGGEKIALRQKIDYA</sequence>
<dbReference type="Proteomes" id="UP000287352">
    <property type="component" value="Unassembled WGS sequence"/>
</dbReference>